<keyword evidence="12" id="KW-1185">Reference proteome</keyword>
<reference evidence="11" key="1">
    <citation type="submission" date="2020-06" db="EMBL/GenBank/DDBJ databases">
        <title>WGS assembly of Ceratodon purpureus strain R40.</title>
        <authorList>
            <person name="Carey S.B."/>
            <person name="Jenkins J."/>
            <person name="Shu S."/>
            <person name="Lovell J.T."/>
            <person name="Sreedasyam A."/>
            <person name="Maumus F."/>
            <person name="Tiley G.P."/>
            <person name="Fernandez-Pozo N."/>
            <person name="Barry K."/>
            <person name="Chen C."/>
            <person name="Wang M."/>
            <person name="Lipzen A."/>
            <person name="Daum C."/>
            <person name="Saski C.A."/>
            <person name="Payton A.C."/>
            <person name="Mcbreen J.C."/>
            <person name="Conrad R.E."/>
            <person name="Kollar L.M."/>
            <person name="Olsson S."/>
            <person name="Huttunen S."/>
            <person name="Landis J.B."/>
            <person name="Wickett N.J."/>
            <person name="Johnson M.G."/>
            <person name="Rensing S.A."/>
            <person name="Grimwood J."/>
            <person name="Schmutz J."/>
            <person name="Mcdaniel S.F."/>
        </authorList>
    </citation>
    <scope>NUCLEOTIDE SEQUENCE</scope>
    <source>
        <strain evidence="11">R40</strain>
    </source>
</reference>
<dbReference type="InterPro" id="IPR004696">
    <property type="entry name" value="Tpt_PEP_transl"/>
</dbReference>
<evidence type="ECO:0000256" key="2">
    <source>
        <dbReference type="ARBA" id="ARBA00022448"/>
    </source>
</evidence>
<keyword evidence="7 9" id="KW-1133">Transmembrane helix</keyword>
<evidence type="ECO:0000313" key="12">
    <source>
        <dbReference type="Proteomes" id="UP000822688"/>
    </source>
</evidence>
<dbReference type="InterPro" id="IPR050186">
    <property type="entry name" value="TPT_transporter"/>
</dbReference>
<evidence type="ECO:0000256" key="8">
    <source>
        <dbReference type="ARBA" id="ARBA00023136"/>
    </source>
</evidence>
<evidence type="ECO:0000256" key="1">
    <source>
        <dbReference type="ARBA" id="ARBA00004508"/>
    </source>
</evidence>
<dbReference type="AlphaFoldDB" id="A0A8T0J4E2"/>
<feature type="transmembrane region" description="Helical" evidence="9">
    <location>
        <begin position="263"/>
        <end position="280"/>
    </location>
</feature>
<feature type="transmembrane region" description="Helical" evidence="9">
    <location>
        <begin position="240"/>
        <end position="257"/>
    </location>
</feature>
<evidence type="ECO:0000256" key="6">
    <source>
        <dbReference type="ARBA" id="ARBA00022946"/>
    </source>
</evidence>
<dbReference type="InterPro" id="IPR037185">
    <property type="entry name" value="EmrE-like"/>
</dbReference>
<feature type="transmembrane region" description="Helical" evidence="9">
    <location>
        <begin position="300"/>
        <end position="319"/>
    </location>
</feature>
<dbReference type="PANTHER" id="PTHR11132">
    <property type="entry name" value="SOLUTE CARRIER FAMILY 35"/>
    <property type="match status" value="1"/>
</dbReference>
<dbReference type="Proteomes" id="UP000822688">
    <property type="component" value="Chromosome 1"/>
</dbReference>
<feature type="domain" description="Sugar phosphate transporter" evidence="10">
    <location>
        <begin position="123"/>
        <end position="412"/>
    </location>
</feature>
<name>A0A8T0J4E2_CERPU</name>
<feature type="transmembrane region" description="Helical" evidence="9">
    <location>
        <begin position="339"/>
        <end position="357"/>
    </location>
</feature>
<evidence type="ECO:0000256" key="3">
    <source>
        <dbReference type="ARBA" id="ARBA00022528"/>
    </source>
</evidence>
<keyword evidence="5 9" id="KW-0812">Transmembrane</keyword>
<evidence type="ECO:0000313" key="11">
    <source>
        <dbReference type="EMBL" id="KAG0590487.1"/>
    </source>
</evidence>
<proteinExistence type="predicted"/>
<keyword evidence="8 9" id="KW-0472">Membrane</keyword>
<evidence type="ECO:0000259" key="10">
    <source>
        <dbReference type="Pfam" id="PF03151"/>
    </source>
</evidence>
<keyword evidence="4" id="KW-0934">Plastid</keyword>
<evidence type="ECO:0000256" key="7">
    <source>
        <dbReference type="ARBA" id="ARBA00022989"/>
    </source>
</evidence>
<feature type="transmembrane region" description="Helical" evidence="9">
    <location>
        <begin position="124"/>
        <end position="141"/>
    </location>
</feature>
<organism evidence="11 12">
    <name type="scientific">Ceratodon purpureus</name>
    <name type="common">Fire moss</name>
    <name type="synonym">Dicranum purpureum</name>
    <dbReference type="NCBI Taxonomy" id="3225"/>
    <lineage>
        <taxon>Eukaryota</taxon>
        <taxon>Viridiplantae</taxon>
        <taxon>Streptophyta</taxon>
        <taxon>Embryophyta</taxon>
        <taxon>Bryophyta</taxon>
        <taxon>Bryophytina</taxon>
        <taxon>Bryopsida</taxon>
        <taxon>Dicranidae</taxon>
        <taxon>Pseudoditrichales</taxon>
        <taxon>Ditrichaceae</taxon>
        <taxon>Ceratodon</taxon>
    </lineage>
</organism>
<dbReference type="Pfam" id="PF03151">
    <property type="entry name" value="TPT"/>
    <property type="match status" value="1"/>
</dbReference>
<evidence type="ECO:0000256" key="5">
    <source>
        <dbReference type="ARBA" id="ARBA00022692"/>
    </source>
</evidence>
<feature type="transmembrane region" description="Helical" evidence="9">
    <location>
        <begin position="378"/>
        <end position="411"/>
    </location>
</feature>
<gene>
    <name evidence="11" type="ORF">KC19_1G103300</name>
</gene>
<protein>
    <recommendedName>
        <fullName evidence="10">Sugar phosphate transporter domain-containing protein</fullName>
    </recommendedName>
</protein>
<dbReference type="GO" id="GO:0046943">
    <property type="term" value="F:carboxylic acid transmembrane transporter activity"/>
    <property type="evidence" value="ECO:0007669"/>
    <property type="project" value="UniProtKB-ARBA"/>
</dbReference>
<keyword evidence="2" id="KW-0813">Transport</keyword>
<feature type="transmembrane region" description="Helical" evidence="9">
    <location>
        <begin position="153"/>
        <end position="173"/>
    </location>
</feature>
<evidence type="ECO:0000256" key="4">
    <source>
        <dbReference type="ARBA" id="ARBA00022640"/>
    </source>
</evidence>
<keyword evidence="3" id="KW-0150">Chloroplast</keyword>
<dbReference type="InterPro" id="IPR004853">
    <property type="entry name" value="Sugar_P_trans_dom"/>
</dbReference>
<comment type="caution">
    <text evidence="11">The sequence shown here is derived from an EMBL/GenBank/DDBJ whole genome shotgun (WGS) entry which is preliminary data.</text>
</comment>
<keyword evidence="6" id="KW-0809">Transit peptide</keyword>
<accession>A0A8T0J4E2</accession>
<dbReference type="GO" id="GO:0015718">
    <property type="term" value="P:monocarboxylic acid transport"/>
    <property type="evidence" value="ECO:0007669"/>
    <property type="project" value="UniProtKB-ARBA"/>
</dbReference>
<evidence type="ECO:0000256" key="9">
    <source>
        <dbReference type="SAM" id="Phobius"/>
    </source>
</evidence>
<dbReference type="EMBL" id="CM026421">
    <property type="protein sequence ID" value="KAG0590487.1"/>
    <property type="molecule type" value="Genomic_DNA"/>
</dbReference>
<dbReference type="GO" id="GO:0031969">
    <property type="term" value="C:chloroplast membrane"/>
    <property type="evidence" value="ECO:0007669"/>
    <property type="project" value="UniProtKB-SubCell"/>
</dbReference>
<comment type="subcellular location">
    <subcellularLocation>
        <location evidence="1">Plastid</location>
        <location evidence="1">Chloroplast membrane</location>
        <topology evidence="1">Multi-pass membrane protein</topology>
    </subcellularLocation>
</comment>
<dbReference type="SUPFAM" id="SSF103481">
    <property type="entry name" value="Multidrug resistance efflux transporter EmrE"/>
    <property type="match status" value="1"/>
</dbReference>
<dbReference type="GO" id="GO:0015605">
    <property type="term" value="F:organophosphate ester transmembrane transporter activity"/>
    <property type="evidence" value="ECO:0007669"/>
    <property type="project" value="UniProtKB-ARBA"/>
</dbReference>
<sequence length="422" mass="45222">MMTMRALPGLAPSGLERVSCQSSSSSAFARSQYGVPCSQGSRVRALSTLKTTLTPSKMSFNPFQSGDSLGLSSAIKAAPVVRRASVNRISAQAADASASDAYPEGTEKVGDVEVSKPAMGRVKIGIYFATWWALNVVFNIYNKKVLNVFPFPWLTSTLSLLAGSTIMLLSWALRIVPAPDVDMDFWKGLAPVALAHTIGHVAATVSMSKVAVSFTHIIKSAEPAFSVVIQRLFLGEHFPLPVYLSLLPIVGGCGLAAATELNFNMTGFVGAMISNVAFVFRNIFSKKGMSTGKSVGGMNYYACLSMMSLVLLTPFAIAVEGPKAWMAGWDAANLSVGPQVFWWVMAQSVFYHLYNQVSYMSLNEISPLTFSIGNTMKRVTVIVSSIIIFHTKVLPINGVGAAIAILGTFLYSQVLNSQPVLG</sequence>
<dbReference type="NCBIfam" id="TIGR00817">
    <property type="entry name" value="tpt"/>
    <property type="match status" value="1"/>
</dbReference>